<proteinExistence type="predicted"/>
<evidence type="ECO:0000313" key="2">
    <source>
        <dbReference type="EMBL" id="RTQ31574.1"/>
    </source>
</evidence>
<comment type="caution">
    <text evidence="2">The sequence shown here is derived from an EMBL/GenBank/DDBJ whole genome shotgun (WGS) entry which is preliminary data.</text>
</comment>
<dbReference type="Proteomes" id="UP000267418">
    <property type="component" value="Unassembled WGS sequence"/>
</dbReference>
<dbReference type="OrthoDB" id="8859291at2"/>
<feature type="compositionally biased region" description="Pro residues" evidence="1">
    <location>
        <begin position="56"/>
        <end position="68"/>
    </location>
</feature>
<dbReference type="AlphaFoldDB" id="A0A3S0GXX1"/>
<protein>
    <submittedName>
        <fullName evidence="2">Uncharacterized protein</fullName>
    </submittedName>
</protein>
<dbReference type="EMBL" id="RXOE01000009">
    <property type="protein sequence ID" value="RTQ31574.1"/>
    <property type="molecule type" value="Genomic_DNA"/>
</dbReference>
<gene>
    <name evidence="2" type="ORF">EJP69_26255</name>
</gene>
<evidence type="ECO:0000313" key="3">
    <source>
        <dbReference type="Proteomes" id="UP000267418"/>
    </source>
</evidence>
<name>A0A3S0GXX1_9BURK</name>
<feature type="compositionally biased region" description="Low complexity" evidence="1">
    <location>
        <begin position="41"/>
        <end position="55"/>
    </location>
</feature>
<keyword evidence="3" id="KW-1185">Reference proteome</keyword>
<sequence length="68" mass="7286">MFLPVCEPARSEALALLRKTHHLPRHLVKGIAIRHHGQSEAAAAPDAQLAQQQAQTPPPEAQAPASPQ</sequence>
<evidence type="ECO:0000256" key="1">
    <source>
        <dbReference type="SAM" id="MobiDB-lite"/>
    </source>
</evidence>
<reference evidence="2 3" key="1">
    <citation type="submission" date="2018-12" db="EMBL/GenBank/DDBJ databases">
        <title>The genome of Variovorax gossypii DSM 100435.</title>
        <authorList>
            <person name="Gao J."/>
            <person name="Sun J."/>
        </authorList>
    </citation>
    <scope>NUCLEOTIDE SEQUENCE [LARGE SCALE GENOMIC DNA]</scope>
    <source>
        <strain evidence="2 3">DSM 100435</strain>
    </source>
</reference>
<accession>A0A3S0GXX1</accession>
<organism evidence="2 3">
    <name type="scientific">Variovorax gossypii</name>
    <dbReference type="NCBI Taxonomy" id="1679495"/>
    <lineage>
        <taxon>Bacteria</taxon>
        <taxon>Pseudomonadati</taxon>
        <taxon>Pseudomonadota</taxon>
        <taxon>Betaproteobacteria</taxon>
        <taxon>Burkholderiales</taxon>
        <taxon>Comamonadaceae</taxon>
        <taxon>Variovorax</taxon>
    </lineage>
</organism>
<feature type="region of interest" description="Disordered" evidence="1">
    <location>
        <begin position="34"/>
        <end position="68"/>
    </location>
</feature>